<organism evidence="1 2">
    <name type="scientific">Paragonimus skrjabini miyazakii</name>
    <dbReference type="NCBI Taxonomy" id="59628"/>
    <lineage>
        <taxon>Eukaryota</taxon>
        <taxon>Metazoa</taxon>
        <taxon>Spiralia</taxon>
        <taxon>Lophotrochozoa</taxon>
        <taxon>Platyhelminthes</taxon>
        <taxon>Trematoda</taxon>
        <taxon>Digenea</taxon>
        <taxon>Plagiorchiida</taxon>
        <taxon>Troglotremata</taxon>
        <taxon>Troglotrematidae</taxon>
        <taxon>Paragonimus</taxon>
    </lineage>
</organism>
<comment type="caution">
    <text evidence="1">The sequence shown here is derived from an EMBL/GenBank/DDBJ whole genome shotgun (WGS) entry which is preliminary data.</text>
</comment>
<accession>A0A8S9YDQ1</accession>
<gene>
    <name evidence="1" type="ORF">EG68_11439</name>
</gene>
<dbReference type="Proteomes" id="UP000822476">
    <property type="component" value="Unassembled WGS sequence"/>
</dbReference>
<name>A0A8S9YDQ1_9TREM</name>
<dbReference type="AlphaFoldDB" id="A0A8S9YDQ1"/>
<keyword evidence="2" id="KW-1185">Reference proteome</keyword>
<protein>
    <submittedName>
        <fullName evidence="1">Uncharacterized protein</fullName>
    </submittedName>
</protein>
<sequence length="153" mass="17764">MGYRHNILKYHITVNISNLQGLLPSELMWKINTEVNGENIQCGTTAEYLVPRRRFDNPDIHETLHNNELSITGPITAEFCEQITGYATHDTEACHLQRVGSQFYDGRQVGEYRILYTETQKYEKGFARRQLQSILNYVNGKRPGCSYNAYWVK</sequence>
<evidence type="ECO:0000313" key="2">
    <source>
        <dbReference type="Proteomes" id="UP000822476"/>
    </source>
</evidence>
<evidence type="ECO:0000313" key="1">
    <source>
        <dbReference type="EMBL" id="KAF7234466.1"/>
    </source>
</evidence>
<dbReference type="EMBL" id="JTDE01009474">
    <property type="protein sequence ID" value="KAF7234466.1"/>
    <property type="molecule type" value="Genomic_DNA"/>
</dbReference>
<proteinExistence type="predicted"/>
<reference evidence="1" key="1">
    <citation type="submission" date="2019-07" db="EMBL/GenBank/DDBJ databases">
        <title>Annotation for the trematode Paragonimus miyazaki's.</title>
        <authorList>
            <person name="Choi Y.-J."/>
        </authorList>
    </citation>
    <scope>NUCLEOTIDE SEQUENCE</scope>
    <source>
        <strain evidence="1">Japan</strain>
    </source>
</reference>